<dbReference type="Proteomes" id="UP000703269">
    <property type="component" value="Unassembled WGS sequence"/>
</dbReference>
<evidence type="ECO:0000313" key="2">
    <source>
        <dbReference type="EMBL" id="GJF00672.1"/>
    </source>
</evidence>
<dbReference type="Pfam" id="PF22041">
    <property type="entry name" value="GST_C_7"/>
    <property type="match status" value="1"/>
</dbReference>
<sequence>MAEPIVLYDIPSNDRIKRYPWSPNTWKTRYALNIKGLKYRTEWVEYPDIEGLLKKFGVPHTEQKPDGRDHYTLPVIYDPKTQRFVEDSGKIAKYLDDAYPDTPRLFPAGTDAFQAAFHDFVWPSIGFPLFHHVILDTAASLPPRSQAYFRATREVLFGKPLEQIATDEEWLKLEANLASLRGYLDKNGEGSLLLMGAHGGITHSDIQVASMFVWARVVWGEDSEKWKRLMGLHDGRWAKLYAQFSKFEQVDS</sequence>
<protein>
    <submittedName>
        <fullName evidence="2">Glutathione S-transferase</fullName>
    </submittedName>
</protein>
<reference evidence="2 3" key="1">
    <citation type="submission" date="2021-08" db="EMBL/GenBank/DDBJ databases">
        <title>Draft Genome Sequence of Phanerochaete sordida strain YK-624.</title>
        <authorList>
            <person name="Mori T."/>
            <person name="Dohra H."/>
            <person name="Suzuki T."/>
            <person name="Kawagishi H."/>
            <person name="Hirai H."/>
        </authorList>
    </citation>
    <scope>NUCLEOTIDE SEQUENCE [LARGE SCALE GENOMIC DNA]</scope>
    <source>
        <strain evidence="2 3">YK-624</strain>
    </source>
</reference>
<dbReference type="InterPro" id="IPR004045">
    <property type="entry name" value="Glutathione_S-Trfase_N"/>
</dbReference>
<dbReference type="SUPFAM" id="SSF52833">
    <property type="entry name" value="Thioredoxin-like"/>
    <property type="match status" value="1"/>
</dbReference>
<proteinExistence type="predicted"/>
<name>A0A9P3GSW2_9APHY</name>
<feature type="domain" description="GST N-terminal" evidence="1">
    <location>
        <begin position="12"/>
        <end position="103"/>
    </location>
</feature>
<dbReference type="EMBL" id="BPQB01000181">
    <property type="protein sequence ID" value="GJF00672.1"/>
    <property type="molecule type" value="Genomic_DNA"/>
</dbReference>
<dbReference type="Gene3D" id="3.40.30.10">
    <property type="entry name" value="Glutaredoxin"/>
    <property type="match status" value="1"/>
</dbReference>
<evidence type="ECO:0000313" key="3">
    <source>
        <dbReference type="Proteomes" id="UP000703269"/>
    </source>
</evidence>
<accession>A0A9P3GSW2</accession>
<dbReference type="InterPro" id="IPR054416">
    <property type="entry name" value="GST_UstS-like_C"/>
</dbReference>
<dbReference type="InterPro" id="IPR036249">
    <property type="entry name" value="Thioredoxin-like_sf"/>
</dbReference>
<dbReference type="Gene3D" id="1.20.1050.10">
    <property type="match status" value="1"/>
</dbReference>
<gene>
    <name evidence="2" type="ORF">PsYK624_169680</name>
</gene>
<keyword evidence="3" id="KW-1185">Reference proteome</keyword>
<dbReference type="AlphaFoldDB" id="A0A9P3GSW2"/>
<dbReference type="OrthoDB" id="4951845at2759"/>
<dbReference type="PROSITE" id="PS50404">
    <property type="entry name" value="GST_NTER"/>
    <property type="match status" value="1"/>
</dbReference>
<organism evidence="2 3">
    <name type="scientific">Phanerochaete sordida</name>
    <dbReference type="NCBI Taxonomy" id="48140"/>
    <lineage>
        <taxon>Eukaryota</taxon>
        <taxon>Fungi</taxon>
        <taxon>Dikarya</taxon>
        <taxon>Basidiomycota</taxon>
        <taxon>Agaricomycotina</taxon>
        <taxon>Agaricomycetes</taxon>
        <taxon>Polyporales</taxon>
        <taxon>Phanerochaetaceae</taxon>
        <taxon>Phanerochaete</taxon>
    </lineage>
</organism>
<evidence type="ECO:0000259" key="1">
    <source>
        <dbReference type="PROSITE" id="PS50404"/>
    </source>
</evidence>
<comment type="caution">
    <text evidence="2">The sequence shown here is derived from an EMBL/GenBank/DDBJ whole genome shotgun (WGS) entry which is preliminary data.</text>
</comment>
<dbReference type="Pfam" id="PF13417">
    <property type="entry name" value="GST_N_3"/>
    <property type="match status" value="1"/>
</dbReference>